<name>A0ABD0JCX3_9CAEN</name>
<organism evidence="1 2">
    <name type="scientific">Batillaria attramentaria</name>
    <dbReference type="NCBI Taxonomy" id="370345"/>
    <lineage>
        <taxon>Eukaryota</taxon>
        <taxon>Metazoa</taxon>
        <taxon>Spiralia</taxon>
        <taxon>Lophotrochozoa</taxon>
        <taxon>Mollusca</taxon>
        <taxon>Gastropoda</taxon>
        <taxon>Caenogastropoda</taxon>
        <taxon>Sorbeoconcha</taxon>
        <taxon>Cerithioidea</taxon>
        <taxon>Batillariidae</taxon>
        <taxon>Batillaria</taxon>
    </lineage>
</organism>
<sequence>MYKLELHDATIPPHTRSRHDAIRLFQSPPSGKQSHSPISLRVGSQQHINIQNTRSRVRSLYQCSNQGSEGPSMKALCSRLVADRSRGGLVQAGGLFVLKIGPEIEVQSVRILAGQQAMHDG</sequence>
<evidence type="ECO:0000313" key="1">
    <source>
        <dbReference type="EMBL" id="KAK7471485.1"/>
    </source>
</evidence>
<dbReference type="AlphaFoldDB" id="A0ABD0JCX3"/>
<dbReference type="EMBL" id="JACVVK020000491">
    <property type="protein sequence ID" value="KAK7471485.1"/>
    <property type="molecule type" value="Genomic_DNA"/>
</dbReference>
<reference evidence="1 2" key="1">
    <citation type="journal article" date="2023" name="Sci. Data">
        <title>Genome assembly of the Korean intertidal mud-creeper Batillaria attramentaria.</title>
        <authorList>
            <person name="Patra A.K."/>
            <person name="Ho P.T."/>
            <person name="Jun S."/>
            <person name="Lee S.J."/>
            <person name="Kim Y."/>
            <person name="Won Y.J."/>
        </authorList>
    </citation>
    <scope>NUCLEOTIDE SEQUENCE [LARGE SCALE GENOMIC DNA]</scope>
    <source>
        <strain evidence="1">Wonlab-2016</strain>
    </source>
</reference>
<keyword evidence="2" id="KW-1185">Reference proteome</keyword>
<proteinExistence type="predicted"/>
<gene>
    <name evidence="1" type="ORF">BaRGS_00035879</name>
</gene>
<dbReference type="Proteomes" id="UP001519460">
    <property type="component" value="Unassembled WGS sequence"/>
</dbReference>
<protein>
    <submittedName>
        <fullName evidence="1">Uncharacterized protein</fullName>
    </submittedName>
</protein>
<accession>A0ABD0JCX3</accession>
<comment type="caution">
    <text evidence="1">The sequence shown here is derived from an EMBL/GenBank/DDBJ whole genome shotgun (WGS) entry which is preliminary data.</text>
</comment>
<evidence type="ECO:0000313" key="2">
    <source>
        <dbReference type="Proteomes" id="UP001519460"/>
    </source>
</evidence>